<dbReference type="STRING" id="87229.A0A4Z1K6Y1"/>
<sequence length="831" mass="94830">MSRFAGHYPPPPTSASSRGDSLWSRNSHTASSISTAPMRLSASTEKRSVSFKEPFKYERDYEELEDDTEDSLSERENKLRNRWNTIAARYFREVESLSPRGGSILPSHSRIPISSTENNSWTHNSTKDSTIYLEFECSEDIEIYLEELSRLRRLGRCHDAKRYFKSCSAYCGDHPDLIIDYVDTLISQGACKDVLELVTSENPPILAKDCGQIYNHYLHSAFCVAKAVTSGWSEDAVLQWGQAKSELISELKRDFNNLSPIQIRFLCHLVYLETPHVGSMSLSYPNPMVGLISGTEWRELYSHLLSTNRVWDLRDIFCHLLRSSTVKQVVEMLFDTEMSLDLSINTFVTQWIQEQDESTYLAIFDVLVTLLLRGIPDEGPLDKADQQWIDQCIVHTRKIATSIRENFPASIKSSPYLRWILAEVRWADVSGKSQEPSRWSYLDNSPGLLYFDGRLPIYVPFASENPGWKIPPHSEHSIELLTLGLNTARDLGHYSLEVLYLEELVCRSSVPQNYLTDLKTLQKNVIGNNSGYLSACLAQYLLGADQDSQKDLSSQLCEIDRQDDFASREENPILKWAQRQIQHALSQSLGGSQEQQDLYSWMERSAYHQIPEHYRDRLGRPHPASYDHNYYRGRDRIAKYVAEGKFSIPYHSKIAQPRASSNRRRTSPLPPRRPDSGVKESTGSSILRSHELPIRREMSQPAYMTTPLKCAQNFSDNRGIKDLSERFRVKTPTVIDRSILNHHDDLEKKDRESSLSHGRNEISLDQAREMSPPIQVDNEGGIRSVELESRSDSSPRTDKGKGIDKHHDAPCESSKPPEVQEDGEKTSTLTI</sequence>
<keyword evidence="3" id="KW-1185">Reference proteome</keyword>
<feature type="region of interest" description="Disordered" evidence="1">
    <location>
        <begin position="652"/>
        <end position="701"/>
    </location>
</feature>
<comment type="caution">
    <text evidence="2">The sequence shown here is derived from an EMBL/GenBank/DDBJ whole genome shotgun (WGS) entry which is preliminary data.</text>
</comment>
<reference evidence="2 3" key="1">
    <citation type="submission" date="2017-12" db="EMBL/GenBank/DDBJ databases">
        <title>Comparative genomics of Botrytis spp.</title>
        <authorList>
            <person name="Valero-Jimenez C.A."/>
            <person name="Tapia P."/>
            <person name="Veloso J."/>
            <person name="Silva-Moreno E."/>
            <person name="Staats M."/>
            <person name="Valdes J.H."/>
            <person name="Van Kan J.A.L."/>
        </authorList>
    </citation>
    <scope>NUCLEOTIDE SEQUENCE [LARGE SCALE GENOMIC DNA]</scope>
    <source>
        <strain evidence="2 3">MUCL3349</strain>
    </source>
</reference>
<feature type="region of interest" description="Disordered" evidence="1">
    <location>
        <begin position="745"/>
        <end position="831"/>
    </location>
</feature>
<feature type="compositionally biased region" description="Basic and acidic residues" evidence="1">
    <location>
        <begin position="785"/>
        <end position="810"/>
    </location>
</feature>
<evidence type="ECO:0000313" key="3">
    <source>
        <dbReference type="Proteomes" id="UP000297280"/>
    </source>
</evidence>
<dbReference type="EMBL" id="PQXO01000987">
    <property type="protein sequence ID" value="TGO81861.1"/>
    <property type="molecule type" value="Genomic_DNA"/>
</dbReference>
<feature type="compositionally biased region" description="Basic and acidic residues" evidence="1">
    <location>
        <begin position="688"/>
        <end position="698"/>
    </location>
</feature>
<dbReference type="Proteomes" id="UP000297280">
    <property type="component" value="Unassembled WGS sequence"/>
</dbReference>
<accession>A0A4Z1K6Y1</accession>
<evidence type="ECO:0000313" key="2">
    <source>
        <dbReference type="EMBL" id="TGO81861.1"/>
    </source>
</evidence>
<feature type="compositionally biased region" description="Polar residues" evidence="1">
    <location>
        <begin position="14"/>
        <end position="35"/>
    </location>
</feature>
<feature type="region of interest" description="Disordered" evidence="1">
    <location>
        <begin position="1"/>
        <end position="49"/>
    </location>
</feature>
<protein>
    <submittedName>
        <fullName evidence="2">Uncharacterized protein</fullName>
    </submittedName>
</protein>
<name>A0A4Z1K6Y1_9HELO</name>
<dbReference type="AlphaFoldDB" id="A0A4Z1K6Y1"/>
<evidence type="ECO:0000256" key="1">
    <source>
        <dbReference type="SAM" id="MobiDB-lite"/>
    </source>
</evidence>
<gene>
    <name evidence="2" type="ORF">BPOR_0993g00070</name>
</gene>
<organism evidence="2 3">
    <name type="scientific">Botrytis porri</name>
    <dbReference type="NCBI Taxonomy" id="87229"/>
    <lineage>
        <taxon>Eukaryota</taxon>
        <taxon>Fungi</taxon>
        <taxon>Dikarya</taxon>
        <taxon>Ascomycota</taxon>
        <taxon>Pezizomycotina</taxon>
        <taxon>Leotiomycetes</taxon>
        <taxon>Helotiales</taxon>
        <taxon>Sclerotiniaceae</taxon>
        <taxon>Botrytis</taxon>
    </lineage>
</organism>
<feature type="compositionally biased region" description="Basic and acidic residues" evidence="1">
    <location>
        <begin position="745"/>
        <end position="768"/>
    </location>
</feature>
<proteinExistence type="predicted"/>